<sequence length="116" mass="13267">PTNHYYKDGTENKDVAKLVAILATCINATKKDITAALVIFTQYNALWQRDRDEELKGFLSNEPRVSEFEAKIKYYESLASDITSQSDFIHVGSLAIFTGMLFSRFIINDVLIFLFF</sequence>
<comment type="caution">
    <text evidence="2">The sequence shown here is derived from an EMBL/GenBank/DDBJ whole genome shotgun (WGS) entry which is preliminary data.</text>
</comment>
<dbReference type="Proteomes" id="UP000663844">
    <property type="component" value="Unassembled WGS sequence"/>
</dbReference>
<keyword evidence="1" id="KW-1133">Transmembrane helix</keyword>
<feature type="non-terminal residue" evidence="2">
    <location>
        <position position="1"/>
    </location>
</feature>
<keyword evidence="1" id="KW-0472">Membrane</keyword>
<name>A0A820S616_9BILA</name>
<dbReference type="EMBL" id="CAJOAZ010032295">
    <property type="protein sequence ID" value="CAF4446404.1"/>
    <property type="molecule type" value="Genomic_DNA"/>
</dbReference>
<dbReference type="AlphaFoldDB" id="A0A820S616"/>
<evidence type="ECO:0000313" key="2">
    <source>
        <dbReference type="EMBL" id="CAF4446404.1"/>
    </source>
</evidence>
<protein>
    <submittedName>
        <fullName evidence="2">Uncharacterized protein</fullName>
    </submittedName>
</protein>
<feature type="transmembrane region" description="Helical" evidence="1">
    <location>
        <begin position="88"/>
        <end position="115"/>
    </location>
</feature>
<evidence type="ECO:0000313" key="3">
    <source>
        <dbReference type="Proteomes" id="UP000663844"/>
    </source>
</evidence>
<organism evidence="2 3">
    <name type="scientific">Adineta steineri</name>
    <dbReference type="NCBI Taxonomy" id="433720"/>
    <lineage>
        <taxon>Eukaryota</taxon>
        <taxon>Metazoa</taxon>
        <taxon>Spiralia</taxon>
        <taxon>Gnathifera</taxon>
        <taxon>Rotifera</taxon>
        <taxon>Eurotatoria</taxon>
        <taxon>Bdelloidea</taxon>
        <taxon>Adinetida</taxon>
        <taxon>Adinetidae</taxon>
        <taxon>Adineta</taxon>
    </lineage>
</organism>
<proteinExistence type="predicted"/>
<evidence type="ECO:0000256" key="1">
    <source>
        <dbReference type="SAM" id="Phobius"/>
    </source>
</evidence>
<reference evidence="2" key="1">
    <citation type="submission" date="2021-02" db="EMBL/GenBank/DDBJ databases">
        <authorList>
            <person name="Nowell W R."/>
        </authorList>
    </citation>
    <scope>NUCLEOTIDE SEQUENCE</scope>
</reference>
<keyword evidence="1" id="KW-0812">Transmembrane</keyword>
<accession>A0A820S616</accession>
<gene>
    <name evidence="2" type="ORF">OXD698_LOCUS54127</name>
</gene>